<keyword evidence="2" id="KW-1185">Reference proteome</keyword>
<dbReference type="KEGG" id="smai:EXU30_05055"/>
<accession>A0A411PF07</accession>
<dbReference type="PROSITE" id="PS51257">
    <property type="entry name" value="PROKAR_LIPOPROTEIN"/>
    <property type="match status" value="1"/>
</dbReference>
<reference evidence="1 2" key="1">
    <citation type="submission" date="2019-02" db="EMBL/GenBank/DDBJ databases">
        <title>Shewanella sp. D4-2 isolated from Dokdo Island.</title>
        <authorList>
            <person name="Baek K."/>
        </authorList>
    </citation>
    <scope>NUCLEOTIDE SEQUENCE [LARGE SCALE GENOMIC DNA]</scope>
    <source>
        <strain evidence="1 2">D4-2</strain>
    </source>
</reference>
<dbReference type="RefSeq" id="WP_130598114.1">
    <property type="nucleotide sequence ID" value="NZ_CP036200.1"/>
</dbReference>
<dbReference type="Proteomes" id="UP000291106">
    <property type="component" value="Chromosome"/>
</dbReference>
<gene>
    <name evidence="1" type="ORF">EXU30_05055</name>
</gene>
<evidence type="ECO:0000313" key="2">
    <source>
        <dbReference type="Proteomes" id="UP000291106"/>
    </source>
</evidence>
<evidence type="ECO:0000313" key="1">
    <source>
        <dbReference type="EMBL" id="QBF82141.1"/>
    </source>
</evidence>
<organism evidence="1 2">
    <name type="scientific">Shewanella maritima</name>
    <dbReference type="NCBI Taxonomy" id="2520507"/>
    <lineage>
        <taxon>Bacteria</taxon>
        <taxon>Pseudomonadati</taxon>
        <taxon>Pseudomonadota</taxon>
        <taxon>Gammaproteobacteria</taxon>
        <taxon>Alteromonadales</taxon>
        <taxon>Shewanellaceae</taxon>
        <taxon>Shewanella</taxon>
    </lineage>
</organism>
<dbReference type="AlphaFoldDB" id="A0A411PF07"/>
<sequence>MDNNFRSLMLVSLIGTSLLGCGSDSDDSTDTSGYFQYYNASANSTLTAVLIDDYTYGTVDFADAIPRYSYTTGTMEFSLYGLDEDGTSFELYTQDVTLDGENEHLLVLYGDFHSPEVLDVSFSRTEMDELNSDEDNEYSKMQVLVANAAVEQSFDAYIALETQAIEEAVLLGTVDYGSYTTEQIFDTEDYVVYLTDVGTKDVVYTTGSMSLSANTVYKLVMRPSFGAGELGFTIDNVDSTTTPTNYTALESEAEINVFNGLENQTIDVEIVSEDESQYVHDLTSFAVSPFESIGYNDFAVKAKSAEDGTILFDNLLMTFNQGEIKTVLVYPTSDTQASGIVIEQDLRPRPYEFRVDITNLTYFYDDLNVYFVRDNETVENAEYTLTDVDFEEQLSIDLPIEDYRISVVSESDNGTQTLVYQSDSISVEGEGNYSFVLIPDAMSPFEHSLIKL</sequence>
<dbReference type="OrthoDB" id="5758965at2"/>
<evidence type="ECO:0008006" key="3">
    <source>
        <dbReference type="Google" id="ProtNLM"/>
    </source>
</evidence>
<protein>
    <recommendedName>
        <fullName evidence="3">DUF4397 domain-containing protein</fullName>
    </recommendedName>
</protein>
<dbReference type="EMBL" id="CP036200">
    <property type="protein sequence ID" value="QBF82141.1"/>
    <property type="molecule type" value="Genomic_DNA"/>
</dbReference>
<proteinExistence type="predicted"/>
<name>A0A411PF07_9GAMM</name>